<evidence type="ECO:0000313" key="1">
    <source>
        <dbReference type="EMBL" id="PFX26629.1"/>
    </source>
</evidence>
<gene>
    <name evidence="1" type="ORF">AWC38_SpisGene8673</name>
</gene>
<dbReference type="AlphaFoldDB" id="A0A2B4SC07"/>
<protein>
    <recommendedName>
        <fullName evidence="3">Reverse transcriptase domain-containing protein</fullName>
    </recommendedName>
</protein>
<dbReference type="Proteomes" id="UP000225706">
    <property type="component" value="Unassembled WGS sequence"/>
</dbReference>
<sequence length="192" mass="20392">MASCLIPLDKGEGMVRPIGVGEVLRRVLAKCVMNVAKEDVAEASGSLQLCAGQKSGSEAAVHAMHPAWLFITDGKEILSAEGTTQGDPLAMGVYALSIQPLITALQTTSSTKQCWFADDASRAGPLGEVKKWWDTLTTIGPAFGYFPNARKCCIVVKPEKEESAKDVFKSTAINITSKGHKHLGAVIGSQEC</sequence>
<reference evidence="2" key="1">
    <citation type="journal article" date="2017" name="bioRxiv">
        <title>Comparative analysis of the genomes of Stylophora pistillata and Acropora digitifera provides evidence for extensive differences between species of corals.</title>
        <authorList>
            <person name="Voolstra C.R."/>
            <person name="Li Y."/>
            <person name="Liew Y.J."/>
            <person name="Baumgarten S."/>
            <person name="Zoccola D."/>
            <person name="Flot J.-F."/>
            <person name="Tambutte S."/>
            <person name="Allemand D."/>
            <person name="Aranda M."/>
        </authorList>
    </citation>
    <scope>NUCLEOTIDE SEQUENCE [LARGE SCALE GENOMIC DNA]</scope>
</reference>
<proteinExistence type="predicted"/>
<organism evidence="1 2">
    <name type="scientific">Stylophora pistillata</name>
    <name type="common">Smooth cauliflower coral</name>
    <dbReference type="NCBI Taxonomy" id="50429"/>
    <lineage>
        <taxon>Eukaryota</taxon>
        <taxon>Metazoa</taxon>
        <taxon>Cnidaria</taxon>
        <taxon>Anthozoa</taxon>
        <taxon>Hexacorallia</taxon>
        <taxon>Scleractinia</taxon>
        <taxon>Astrocoeniina</taxon>
        <taxon>Pocilloporidae</taxon>
        <taxon>Stylophora</taxon>
    </lineage>
</organism>
<evidence type="ECO:0000313" key="2">
    <source>
        <dbReference type="Proteomes" id="UP000225706"/>
    </source>
</evidence>
<evidence type="ECO:0008006" key="3">
    <source>
        <dbReference type="Google" id="ProtNLM"/>
    </source>
</evidence>
<comment type="caution">
    <text evidence="1">The sequence shown here is derived from an EMBL/GenBank/DDBJ whole genome shotgun (WGS) entry which is preliminary data.</text>
</comment>
<name>A0A2B4SC07_STYPI</name>
<accession>A0A2B4SC07</accession>
<keyword evidence="2" id="KW-1185">Reference proteome</keyword>
<dbReference type="EMBL" id="LSMT01000121">
    <property type="protein sequence ID" value="PFX26629.1"/>
    <property type="molecule type" value="Genomic_DNA"/>
</dbReference>